<dbReference type="OrthoDB" id="1470350at2759"/>
<dbReference type="GO" id="GO:0016705">
    <property type="term" value="F:oxidoreductase activity, acting on paired donors, with incorporation or reduction of molecular oxygen"/>
    <property type="evidence" value="ECO:0007669"/>
    <property type="project" value="InterPro"/>
</dbReference>
<evidence type="ECO:0000256" key="6">
    <source>
        <dbReference type="ARBA" id="ARBA00023004"/>
    </source>
</evidence>
<dbReference type="InterPro" id="IPR002401">
    <property type="entry name" value="Cyt_P450_E_grp-I"/>
</dbReference>
<dbReference type="InterPro" id="IPR036396">
    <property type="entry name" value="Cyt_P450_sf"/>
</dbReference>
<evidence type="ECO:0000313" key="10">
    <source>
        <dbReference type="Proteomes" id="UP000504635"/>
    </source>
</evidence>
<accession>A0A6J2YTH3</accession>
<evidence type="ECO:0000256" key="8">
    <source>
        <dbReference type="PIRSR" id="PIRSR602401-1"/>
    </source>
</evidence>
<keyword evidence="9" id="KW-0472">Membrane</keyword>
<comment type="cofactor">
    <cofactor evidence="1 8">
        <name>heme</name>
        <dbReference type="ChEBI" id="CHEBI:30413"/>
    </cofactor>
</comment>
<dbReference type="InterPro" id="IPR001128">
    <property type="entry name" value="Cyt_P450"/>
</dbReference>
<dbReference type="RefSeq" id="XP_030766594.1">
    <property type="nucleotide sequence ID" value="XM_030910734.1"/>
</dbReference>
<evidence type="ECO:0000256" key="2">
    <source>
        <dbReference type="ARBA" id="ARBA00010617"/>
    </source>
</evidence>
<evidence type="ECO:0000256" key="7">
    <source>
        <dbReference type="ARBA" id="ARBA00023033"/>
    </source>
</evidence>
<dbReference type="Proteomes" id="UP000504635">
    <property type="component" value="Unplaced"/>
</dbReference>
<dbReference type="PANTHER" id="PTHR24291:SF187">
    <property type="entry name" value="CYTOCHROME P450 4AE1-RELATED"/>
    <property type="match status" value="1"/>
</dbReference>
<keyword evidence="9" id="KW-1133">Transmembrane helix</keyword>
<dbReference type="GO" id="GO:0005506">
    <property type="term" value="F:iron ion binding"/>
    <property type="evidence" value="ECO:0007669"/>
    <property type="project" value="InterPro"/>
</dbReference>
<keyword evidence="5" id="KW-0560">Oxidoreductase</keyword>
<reference evidence="11" key="1">
    <citation type="submission" date="2025-08" db="UniProtKB">
        <authorList>
            <consortium name="RefSeq"/>
        </authorList>
    </citation>
    <scope>IDENTIFICATION</scope>
    <source>
        <tissue evidence="11">Gonads</tissue>
    </source>
</reference>
<evidence type="ECO:0000256" key="9">
    <source>
        <dbReference type="SAM" id="Phobius"/>
    </source>
</evidence>
<comment type="similarity">
    <text evidence="2">Belongs to the cytochrome P450 family.</text>
</comment>
<keyword evidence="9" id="KW-0812">Transmembrane</keyword>
<keyword evidence="6 8" id="KW-0408">Iron</keyword>
<keyword evidence="4 8" id="KW-0479">Metal-binding</keyword>
<dbReference type="AlphaFoldDB" id="A0A6J2YTH3"/>
<keyword evidence="3 8" id="KW-0349">Heme</keyword>
<dbReference type="InterPro" id="IPR050196">
    <property type="entry name" value="Cytochrome_P450_Monoox"/>
</dbReference>
<evidence type="ECO:0000256" key="1">
    <source>
        <dbReference type="ARBA" id="ARBA00001971"/>
    </source>
</evidence>
<feature type="transmembrane region" description="Helical" evidence="9">
    <location>
        <begin position="7"/>
        <end position="29"/>
    </location>
</feature>
<name>A0A6J2YTH3_SITOR</name>
<dbReference type="GO" id="GO:0020037">
    <property type="term" value="F:heme binding"/>
    <property type="evidence" value="ECO:0007669"/>
    <property type="project" value="InterPro"/>
</dbReference>
<evidence type="ECO:0000256" key="4">
    <source>
        <dbReference type="ARBA" id="ARBA00022723"/>
    </source>
</evidence>
<dbReference type="GO" id="GO:0004497">
    <property type="term" value="F:monooxygenase activity"/>
    <property type="evidence" value="ECO:0007669"/>
    <property type="project" value="UniProtKB-KW"/>
</dbReference>
<dbReference type="KEGG" id="soy:115890490"/>
<feature type="binding site" description="axial binding residue" evidence="8">
    <location>
        <position position="437"/>
    </location>
    <ligand>
        <name>heme</name>
        <dbReference type="ChEBI" id="CHEBI:30413"/>
    </ligand>
    <ligandPart>
        <name>Fe</name>
        <dbReference type="ChEBI" id="CHEBI:18248"/>
    </ligandPart>
</feature>
<sequence length="507" mass="58995">MEIFEIIEALILALTALFLIHLFRIYTYLNEFPTPSFTPIIGHVFDYSNPSKALETITKNVIKCGGIMRQYLGPQHPFLVVADKDFLEFTCKNNRYISKGSHYNYIKPWLGEGLVTSNGEKWKQRRRALSTKFSQTSLLQNFLDIFNQKSDILLSVLDKYHNKDVNLQPIMKRFTFDIICETAMGICLNQQSQTTNTEYAASVETLCDIYYNRMSSYLMRYDFFYQRSDEIVREKKALAVIDDILEKILNLKSEVKKSSGENDATTNDFLDLLLNVEIDGKRLNKDDIREEVNTFILAGYDTSSTALSLILYKIAEHPDIQKKLLEEQKEVLKEDFKKLHVSFENLHKMPYLDMVIKETLRMHAIIPMSGRRLEKDGLKYDNINLPSTVNFSIFMHGFHHNPEYFPEPEKFRPERFSSNEKIDKFTYMPFGVKPRQCLGKNFAMLELKSAISKILRTYQLINISEHQLDLKPKLLLYSATGICIKIRKRSKNITKKQEASVNLSTSY</sequence>
<dbReference type="PANTHER" id="PTHR24291">
    <property type="entry name" value="CYTOCHROME P450 FAMILY 4"/>
    <property type="match status" value="1"/>
</dbReference>
<dbReference type="PRINTS" id="PR00463">
    <property type="entry name" value="EP450I"/>
</dbReference>
<organism evidence="10 11">
    <name type="scientific">Sitophilus oryzae</name>
    <name type="common">Rice weevil</name>
    <name type="synonym">Curculio oryzae</name>
    <dbReference type="NCBI Taxonomy" id="7048"/>
    <lineage>
        <taxon>Eukaryota</taxon>
        <taxon>Metazoa</taxon>
        <taxon>Ecdysozoa</taxon>
        <taxon>Arthropoda</taxon>
        <taxon>Hexapoda</taxon>
        <taxon>Insecta</taxon>
        <taxon>Pterygota</taxon>
        <taxon>Neoptera</taxon>
        <taxon>Endopterygota</taxon>
        <taxon>Coleoptera</taxon>
        <taxon>Polyphaga</taxon>
        <taxon>Cucujiformia</taxon>
        <taxon>Curculionidae</taxon>
        <taxon>Dryophthorinae</taxon>
        <taxon>Sitophilus</taxon>
    </lineage>
</organism>
<dbReference type="PRINTS" id="PR00385">
    <property type="entry name" value="P450"/>
</dbReference>
<evidence type="ECO:0000256" key="5">
    <source>
        <dbReference type="ARBA" id="ARBA00023002"/>
    </source>
</evidence>
<dbReference type="GeneID" id="115890490"/>
<dbReference type="SUPFAM" id="SSF48264">
    <property type="entry name" value="Cytochrome P450"/>
    <property type="match status" value="1"/>
</dbReference>
<keyword evidence="7" id="KW-0503">Monooxygenase</keyword>
<dbReference type="CDD" id="cd20628">
    <property type="entry name" value="CYP4"/>
    <property type="match status" value="1"/>
</dbReference>
<protein>
    <submittedName>
        <fullName evidence="11">Cytochrome P450 4d1-like isoform X1</fullName>
    </submittedName>
</protein>
<dbReference type="Pfam" id="PF00067">
    <property type="entry name" value="p450"/>
    <property type="match status" value="1"/>
</dbReference>
<dbReference type="InParanoid" id="A0A6J2YTH3"/>
<gene>
    <name evidence="11" type="primary">LOC115890490</name>
</gene>
<evidence type="ECO:0000256" key="3">
    <source>
        <dbReference type="ARBA" id="ARBA00022617"/>
    </source>
</evidence>
<dbReference type="Gene3D" id="1.10.630.10">
    <property type="entry name" value="Cytochrome P450"/>
    <property type="match status" value="1"/>
</dbReference>
<evidence type="ECO:0000313" key="11">
    <source>
        <dbReference type="RefSeq" id="XP_030766594.1"/>
    </source>
</evidence>
<keyword evidence="10" id="KW-1185">Reference proteome</keyword>
<proteinExistence type="inferred from homology"/>